<accession>A0ACC1B2P0</accession>
<evidence type="ECO:0000313" key="1">
    <source>
        <dbReference type="EMBL" id="KAJ0093183.1"/>
    </source>
</evidence>
<comment type="caution">
    <text evidence="1">The sequence shown here is derived from an EMBL/GenBank/DDBJ whole genome shotgun (WGS) entry which is preliminary data.</text>
</comment>
<name>A0ACC1B2P0_9ROSI</name>
<sequence length="291" mass="31454">MFSKIEGSQATARVTAELLQSVISQHREPSTNAAAALIEAVRSVGELLIDANPVGMFFRTIVLSYLIEGASVSSNIQLDGIAELAVGNTLKSVLRISLTEKITETCLSAIPVMRLSHPPSLCAILDGLSKSATLCQTSALGDGVEGKGKLYQVIVGVHAVMANGGVVAPVWVEHGCRKSMLFHLLWLLVYMRYVGRKSIPSILVLKLCSLNPHNPEVVLNEPRSPSGLLQFEEFSDCMDYGIGSGLHVVNPSFDYVSLELVTLFVTDVGGYKSSYIYRLIADYYPADDFTG</sequence>
<protein>
    <submittedName>
        <fullName evidence="1">Uncharacterized protein</fullName>
    </submittedName>
</protein>
<dbReference type="EMBL" id="CM047903">
    <property type="protein sequence ID" value="KAJ0093183.1"/>
    <property type="molecule type" value="Genomic_DNA"/>
</dbReference>
<gene>
    <name evidence="1" type="ORF">Patl1_25649</name>
</gene>
<evidence type="ECO:0000313" key="2">
    <source>
        <dbReference type="Proteomes" id="UP001164250"/>
    </source>
</evidence>
<keyword evidence="2" id="KW-1185">Reference proteome</keyword>
<dbReference type="Proteomes" id="UP001164250">
    <property type="component" value="Chromosome 7"/>
</dbReference>
<organism evidence="1 2">
    <name type="scientific">Pistacia atlantica</name>
    <dbReference type="NCBI Taxonomy" id="434234"/>
    <lineage>
        <taxon>Eukaryota</taxon>
        <taxon>Viridiplantae</taxon>
        <taxon>Streptophyta</taxon>
        <taxon>Embryophyta</taxon>
        <taxon>Tracheophyta</taxon>
        <taxon>Spermatophyta</taxon>
        <taxon>Magnoliopsida</taxon>
        <taxon>eudicotyledons</taxon>
        <taxon>Gunneridae</taxon>
        <taxon>Pentapetalae</taxon>
        <taxon>rosids</taxon>
        <taxon>malvids</taxon>
        <taxon>Sapindales</taxon>
        <taxon>Anacardiaceae</taxon>
        <taxon>Pistacia</taxon>
    </lineage>
</organism>
<proteinExistence type="predicted"/>
<reference evidence="2" key="1">
    <citation type="journal article" date="2023" name="G3 (Bethesda)">
        <title>Genome assembly and association tests identify interacting loci associated with vigor, precocity, and sex in interspecific pistachio rootstocks.</title>
        <authorList>
            <person name="Palmer W."/>
            <person name="Jacygrad E."/>
            <person name="Sagayaradj S."/>
            <person name="Cavanaugh K."/>
            <person name="Han R."/>
            <person name="Bertier L."/>
            <person name="Beede B."/>
            <person name="Kafkas S."/>
            <person name="Golino D."/>
            <person name="Preece J."/>
            <person name="Michelmore R."/>
        </authorList>
    </citation>
    <scope>NUCLEOTIDE SEQUENCE [LARGE SCALE GENOMIC DNA]</scope>
</reference>